<keyword evidence="11 17" id="KW-1133">Transmembrane helix</keyword>
<comment type="caution">
    <text evidence="20">The sequence shown here is derived from an EMBL/GenBank/DDBJ whole genome shotgun (WGS) entry which is preliminary data.</text>
</comment>
<dbReference type="PRINTS" id="PR00344">
    <property type="entry name" value="BCTRLSENSOR"/>
</dbReference>
<evidence type="ECO:0000259" key="18">
    <source>
        <dbReference type="PROSITE" id="PS50109"/>
    </source>
</evidence>
<keyword evidence="5" id="KW-0597">Phosphoprotein</keyword>
<feature type="transmembrane region" description="Helical" evidence="17">
    <location>
        <begin position="46"/>
        <end position="70"/>
    </location>
</feature>
<dbReference type="PANTHER" id="PTHR45528">
    <property type="entry name" value="SENSOR HISTIDINE KINASE CPXA"/>
    <property type="match status" value="1"/>
</dbReference>
<dbReference type="InterPro" id="IPR036097">
    <property type="entry name" value="HisK_dim/P_sf"/>
</dbReference>
<feature type="domain" description="HAMP" evidence="19">
    <location>
        <begin position="82"/>
        <end position="125"/>
    </location>
</feature>
<dbReference type="EMBL" id="SMRT01000002">
    <property type="protein sequence ID" value="TDF99437.1"/>
    <property type="molecule type" value="Genomic_DNA"/>
</dbReference>
<dbReference type="SMART" id="SM00388">
    <property type="entry name" value="HisKA"/>
    <property type="match status" value="1"/>
</dbReference>
<dbReference type="Gene3D" id="1.10.287.130">
    <property type="match status" value="1"/>
</dbReference>
<evidence type="ECO:0000256" key="6">
    <source>
        <dbReference type="ARBA" id="ARBA00022679"/>
    </source>
</evidence>
<dbReference type="InterPro" id="IPR004358">
    <property type="entry name" value="Sig_transdc_His_kin-like_C"/>
</dbReference>
<dbReference type="InterPro" id="IPR003594">
    <property type="entry name" value="HATPase_dom"/>
</dbReference>
<dbReference type="InterPro" id="IPR050398">
    <property type="entry name" value="HssS/ArlS-like"/>
</dbReference>
<evidence type="ECO:0000256" key="7">
    <source>
        <dbReference type="ARBA" id="ARBA00022692"/>
    </source>
</evidence>
<reference evidence="20 21" key="1">
    <citation type="submission" date="2019-03" db="EMBL/GenBank/DDBJ databases">
        <title>This is whole genome sequence of Paenibacillus sp MS74 strain.</title>
        <authorList>
            <person name="Trinh H.N."/>
        </authorList>
    </citation>
    <scope>NUCLEOTIDE SEQUENCE [LARGE SCALE GENOMIC DNA]</scope>
    <source>
        <strain evidence="20 21">MS74</strain>
    </source>
</reference>
<keyword evidence="13" id="KW-0843">Virulence</keyword>
<evidence type="ECO:0000256" key="4">
    <source>
        <dbReference type="ARBA" id="ARBA00022475"/>
    </source>
</evidence>
<sequence length="348" mass="39515">MNKAWHITLRILGVIGFIIFANLCGSAVYWIASQLFQSMETPPSEYIRWLITSIGGFLLFAAITIAYGLIMRPRQMDFFQILIDAVRQIARGDFNVKLTIKRDDNFGKLIDSINHMAVQLNQMEQMRQEFISNVSHEIQSPLTSIAGFARVLQEGEPTLEERMHYLSIIETESKRLSKLSENLLKLTSLESDQHPFEPKRYRLDKQLRNLILACEPQWSGKSIEMEASLAEMHIEADEDMMSQVWVNLLNNSIKFTTDGGTIRVDLQRRDRQAVIRIADTGIGMSAEDCEHVFERFFKVDKSRNRELGGSGLGLSIVKKIIDLHKGAVSVQSKPGEGTIFTVVLPVEP</sequence>
<keyword evidence="12" id="KW-0902">Two-component regulatory system</keyword>
<dbReference type="CDD" id="cd00082">
    <property type="entry name" value="HisKA"/>
    <property type="match status" value="1"/>
</dbReference>
<evidence type="ECO:0000259" key="19">
    <source>
        <dbReference type="PROSITE" id="PS50885"/>
    </source>
</evidence>
<dbReference type="Gene3D" id="6.10.340.10">
    <property type="match status" value="1"/>
</dbReference>
<evidence type="ECO:0000256" key="2">
    <source>
        <dbReference type="ARBA" id="ARBA00004651"/>
    </source>
</evidence>
<dbReference type="Gene3D" id="3.30.565.10">
    <property type="entry name" value="Histidine kinase-like ATPase, C-terminal domain"/>
    <property type="match status" value="1"/>
</dbReference>
<evidence type="ECO:0000256" key="10">
    <source>
        <dbReference type="ARBA" id="ARBA00022840"/>
    </source>
</evidence>
<dbReference type="Pfam" id="PF00512">
    <property type="entry name" value="HisKA"/>
    <property type="match status" value="1"/>
</dbReference>
<evidence type="ECO:0000256" key="8">
    <source>
        <dbReference type="ARBA" id="ARBA00022741"/>
    </source>
</evidence>
<dbReference type="FunFam" id="1.10.287.130:FF:000001">
    <property type="entry name" value="Two-component sensor histidine kinase"/>
    <property type="match status" value="1"/>
</dbReference>
<dbReference type="OrthoDB" id="9813151at2"/>
<dbReference type="AlphaFoldDB" id="A0A4R5KWM7"/>
<dbReference type="PANTHER" id="PTHR45528:SF11">
    <property type="entry name" value="HISTIDINE KINASE"/>
    <property type="match status" value="1"/>
</dbReference>
<evidence type="ECO:0000256" key="1">
    <source>
        <dbReference type="ARBA" id="ARBA00000085"/>
    </source>
</evidence>
<keyword evidence="21" id="KW-1185">Reference proteome</keyword>
<evidence type="ECO:0000256" key="11">
    <source>
        <dbReference type="ARBA" id="ARBA00022989"/>
    </source>
</evidence>
<dbReference type="PROSITE" id="PS50885">
    <property type="entry name" value="HAMP"/>
    <property type="match status" value="1"/>
</dbReference>
<evidence type="ECO:0000256" key="14">
    <source>
        <dbReference type="ARBA" id="ARBA00023136"/>
    </source>
</evidence>
<feature type="transmembrane region" description="Helical" evidence="17">
    <location>
        <begin position="7"/>
        <end position="31"/>
    </location>
</feature>
<comment type="function">
    <text evidence="15">Member of the two-component regulatory system HssS/HssR involved in intracellular heme homeostasis and tempering of staphylococcal virulence. HssS functions as a heme sensor histidine kinase which is autophosphorylated at a histidine residue and transfers its phosphate group to an aspartate residue of HssR. HssR/HssS activates the expression of hrtAB, an efflux pump, in response to extracellular heme, hemin, hemoglobin or blood.</text>
</comment>
<evidence type="ECO:0000313" key="21">
    <source>
        <dbReference type="Proteomes" id="UP000295636"/>
    </source>
</evidence>
<dbReference type="Pfam" id="PF00672">
    <property type="entry name" value="HAMP"/>
    <property type="match status" value="1"/>
</dbReference>
<dbReference type="Pfam" id="PF02518">
    <property type="entry name" value="HATPase_c"/>
    <property type="match status" value="1"/>
</dbReference>
<dbReference type="SMART" id="SM00304">
    <property type="entry name" value="HAMP"/>
    <property type="match status" value="1"/>
</dbReference>
<comment type="subcellular location">
    <subcellularLocation>
        <location evidence="2">Cell membrane</location>
        <topology evidence="2">Multi-pass membrane protein</topology>
    </subcellularLocation>
</comment>
<dbReference type="SUPFAM" id="SSF158472">
    <property type="entry name" value="HAMP domain-like"/>
    <property type="match status" value="1"/>
</dbReference>
<keyword evidence="6" id="KW-0808">Transferase</keyword>
<keyword evidence="9 20" id="KW-0418">Kinase</keyword>
<dbReference type="InterPro" id="IPR036890">
    <property type="entry name" value="HATPase_C_sf"/>
</dbReference>
<keyword evidence="14 17" id="KW-0472">Membrane</keyword>
<dbReference type="SMART" id="SM00387">
    <property type="entry name" value="HATPase_c"/>
    <property type="match status" value="1"/>
</dbReference>
<dbReference type="PROSITE" id="PS50109">
    <property type="entry name" value="HIS_KIN"/>
    <property type="match status" value="1"/>
</dbReference>
<dbReference type="CDD" id="cd06225">
    <property type="entry name" value="HAMP"/>
    <property type="match status" value="1"/>
</dbReference>
<dbReference type="GO" id="GO:0005524">
    <property type="term" value="F:ATP binding"/>
    <property type="evidence" value="ECO:0007669"/>
    <property type="project" value="UniProtKB-KW"/>
</dbReference>
<protein>
    <recommendedName>
        <fullName evidence="16">Heme sensor protein HssS</fullName>
        <ecNumber evidence="3">2.7.13.3</ecNumber>
    </recommendedName>
</protein>
<dbReference type="FunFam" id="3.30.565.10:FF:000006">
    <property type="entry name" value="Sensor histidine kinase WalK"/>
    <property type="match status" value="1"/>
</dbReference>
<dbReference type="InterPro" id="IPR003660">
    <property type="entry name" value="HAMP_dom"/>
</dbReference>
<accession>A0A4R5KWM7</accession>
<gene>
    <name evidence="20" type="ORF">E1757_06185</name>
</gene>
<keyword evidence="4" id="KW-1003">Cell membrane</keyword>
<keyword evidence="10" id="KW-0067">ATP-binding</keyword>
<evidence type="ECO:0000256" key="16">
    <source>
        <dbReference type="ARBA" id="ARBA00040841"/>
    </source>
</evidence>
<evidence type="ECO:0000256" key="12">
    <source>
        <dbReference type="ARBA" id="ARBA00023012"/>
    </source>
</evidence>
<evidence type="ECO:0000256" key="13">
    <source>
        <dbReference type="ARBA" id="ARBA00023026"/>
    </source>
</evidence>
<keyword evidence="8" id="KW-0547">Nucleotide-binding</keyword>
<evidence type="ECO:0000313" key="20">
    <source>
        <dbReference type="EMBL" id="TDF99437.1"/>
    </source>
</evidence>
<dbReference type="RefSeq" id="WP_133225974.1">
    <property type="nucleotide sequence ID" value="NZ_SMRT01000002.1"/>
</dbReference>
<dbReference type="EC" id="2.7.13.3" evidence="3"/>
<feature type="domain" description="Histidine kinase" evidence="18">
    <location>
        <begin position="133"/>
        <end position="348"/>
    </location>
</feature>
<evidence type="ECO:0000256" key="15">
    <source>
        <dbReference type="ARBA" id="ARBA00037219"/>
    </source>
</evidence>
<name>A0A4R5KWM7_9BACL</name>
<keyword evidence="7 17" id="KW-0812">Transmembrane</keyword>
<dbReference type="Proteomes" id="UP000295636">
    <property type="component" value="Unassembled WGS sequence"/>
</dbReference>
<dbReference type="InterPro" id="IPR005467">
    <property type="entry name" value="His_kinase_dom"/>
</dbReference>
<dbReference type="GO" id="GO:0005886">
    <property type="term" value="C:plasma membrane"/>
    <property type="evidence" value="ECO:0007669"/>
    <property type="project" value="UniProtKB-SubCell"/>
</dbReference>
<organism evidence="20 21">
    <name type="scientific">Paenibacillus piri</name>
    <dbReference type="NCBI Taxonomy" id="2547395"/>
    <lineage>
        <taxon>Bacteria</taxon>
        <taxon>Bacillati</taxon>
        <taxon>Bacillota</taxon>
        <taxon>Bacilli</taxon>
        <taxon>Bacillales</taxon>
        <taxon>Paenibacillaceae</taxon>
        <taxon>Paenibacillus</taxon>
    </lineage>
</organism>
<dbReference type="SUPFAM" id="SSF55874">
    <property type="entry name" value="ATPase domain of HSP90 chaperone/DNA topoisomerase II/histidine kinase"/>
    <property type="match status" value="1"/>
</dbReference>
<proteinExistence type="predicted"/>
<evidence type="ECO:0000256" key="3">
    <source>
        <dbReference type="ARBA" id="ARBA00012438"/>
    </source>
</evidence>
<dbReference type="GO" id="GO:0000155">
    <property type="term" value="F:phosphorelay sensor kinase activity"/>
    <property type="evidence" value="ECO:0007669"/>
    <property type="project" value="InterPro"/>
</dbReference>
<evidence type="ECO:0000256" key="9">
    <source>
        <dbReference type="ARBA" id="ARBA00022777"/>
    </source>
</evidence>
<dbReference type="CDD" id="cd16922">
    <property type="entry name" value="HATPase_EvgS-ArcB-TorS-like"/>
    <property type="match status" value="1"/>
</dbReference>
<evidence type="ECO:0000256" key="5">
    <source>
        <dbReference type="ARBA" id="ARBA00022553"/>
    </source>
</evidence>
<dbReference type="SUPFAM" id="SSF47384">
    <property type="entry name" value="Homodimeric domain of signal transducing histidine kinase"/>
    <property type="match status" value="1"/>
</dbReference>
<evidence type="ECO:0000256" key="17">
    <source>
        <dbReference type="SAM" id="Phobius"/>
    </source>
</evidence>
<dbReference type="InterPro" id="IPR003661">
    <property type="entry name" value="HisK_dim/P_dom"/>
</dbReference>
<comment type="catalytic activity">
    <reaction evidence="1">
        <text>ATP + protein L-histidine = ADP + protein N-phospho-L-histidine.</text>
        <dbReference type="EC" id="2.7.13.3"/>
    </reaction>
</comment>